<dbReference type="InterPro" id="IPR038468">
    <property type="entry name" value="MmpS_C"/>
</dbReference>
<dbReference type="Pfam" id="PF05423">
    <property type="entry name" value="Mycobact_memb"/>
    <property type="match status" value="1"/>
</dbReference>
<evidence type="ECO:0000256" key="8">
    <source>
        <dbReference type="SAM" id="Phobius"/>
    </source>
</evidence>
<dbReference type="EMBL" id="BAABGU010000016">
    <property type="protein sequence ID" value="GAA4571523.1"/>
    <property type="molecule type" value="Genomic_DNA"/>
</dbReference>
<feature type="region of interest" description="Disordered" evidence="7">
    <location>
        <begin position="115"/>
        <end position="164"/>
    </location>
</feature>
<dbReference type="InterPro" id="IPR008693">
    <property type="entry name" value="MmpS"/>
</dbReference>
<evidence type="ECO:0000313" key="9">
    <source>
        <dbReference type="EMBL" id="GAA4571523.1"/>
    </source>
</evidence>
<evidence type="ECO:0000256" key="4">
    <source>
        <dbReference type="ARBA" id="ARBA00022692"/>
    </source>
</evidence>
<feature type="region of interest" description="Disordered" evidence="7">
    <location>
        <begin position="1"/>
        <end position="75"/>
    </location>
</feature>
<keyword evidence="5 8" id="KW-1133">Transmembrane helix</keyword>
<sequence>MSEATPPPDRQWSTGAVPPDPAAAPEPWVPPDRPAPAPSRPGPDPWLPPAGVAQPAPGPPAPLAEPAEPAGRRRGRDGRTITVVLSVFAAVVLAVCGFLGVAGLLVNLPAHPFGEPRAAEPRQEEPTTADESEDPDAEADQGGTPAADPTPTRKPAATPSSGPGRFLVAYEVTGQGPANILYYDADGFPVELHGVRLPWRTKISTDDPGRASVWANKGDDKGGRTIACAMTVNGGRPVTESADDHAWRVSCGG</sequence>
<evidence type="ECO:0008006" key="11">
    <source>
        <dbReference type="Google" id="ProtNLM"/>
    </source>
</evidence>
<dbReference type="Gene3D" id="2.60.40.2880">
    <property type="entry name" value="MmpS1-5, C-terminal soluble domain"/>
    <property type="match status" value="1"/>
</dbReference>
<feature type="compositionally biased region" description="Pro residues" evidence="7">
    <location>
        <begin position="18"/>
        <end position="48"/>
    </location>
</feature>
<evidence type="ECO:0000256" key="2">
    <source>
        <dbReference type="ARBA" id="ARBA00007531"/>
    </source>
</evidence>
<feature type="compositionally biased region" description="Acidic residues" evidence="7">
    <location>
        <begin position="127"/>
        <end position="139"/>
    </location>
</feature>
<evidence type="ECO:0000256" key="1">
    <source>
        <dbReference type="ARBA" id="ARBA00004236"/>
    </source>
</evidence>
<evidence type="ECO:0000313" key="10">
    <source>
        <dbReference type="Proteomes" id="UP001500307"/>
    </source>
</evidence>
<evidence type="ECO:0000256" key="7">
    <source>
        <dbReference type="SAM" id="MobiDB-lite"/>
    </source>
</evidence>
<dbReference type="RefSeq" id="WP_346120366.1">
    <property type="nucleotide sequence ID" value="NZ_BAABGU010000016.1"/>
</dbReference>
<keyword evidence="10" id="KW-1185">Reference proteome</keyword>
<evidence type="ECO:0000256" key="3">
    <source>
        <dbReference type="ARBA" id="ARBA00022475"/>
    </source>
</evidence>
<reference evidence="10" key="1">
    <citation type="journal article" date="2019" name="Int. J. Syst. Evol. Microbiol.">
        <title>The Global Catalogue of Microorganisms (GCM) 10K type strain sequencing project: providing services to taxonomists for standard genome sequencing and annotation.</title>
        <authorList>
            <consortium name="The Broad Institute Genomics Platform"/>
            <consortium name="The Broad Institute Genome Sequencing Center for Infectious Disease"/>
            <person name="Wu L."/>
            <person name="Ma J."/>
        </authorList>
    </citation>
    <scope>NUCLEOTIDE SEQUENCE [LARGE SCALE GENOMIC DNA]</scope>
    <source>
        <strain evidence="10">JCM 3175</strain>
    </source>
</reference>
<name>A0ABP8SMT3_9ACTN</name>
<comment type="caution">
    <text evidence="9">The sequence shown here is derived from an EMBL/GenBank/DDBJ whole genome shotgun (WGS) entry which is preliminary data.</text>
</comment>
<comment type="similarity">
    <text evidence="2">Belongs to the MmpS family.</text>
</comment>
<dbReference type="Proteomes" id="UP001500307">
    <property type="component" value="Unassembled WGS sequence"/>
</dbReference>
<keyword evidence="6 8" id="KW-0472">Membrane</keyword>
<feature type="transmembrane region" description="Helical" evidence="8">
    <location>
        <begin position="81"/>
        <end position="106"/>
    </location>
</feature>
<accession>A0ABP8SMT3</accession>
<keyword evidence="3" id="KW-1003">Cell membrane</keyword>
<evidence type="ECO:0000256" key="6">
    <source>
        <dbReference type="ARBA" id="ARBA00023136"/>
    </source>
</evidence>
<comment type="subcellular location">
    <subcellularLocation>
        <location evidence="1">Cell membrane</location>
    </subcellularLocation>
</comment>
<gene>
    <name evidence="9" type="ORF">GCM10023176_32440</name>
</gene>
<keyword evidence="4 8" id="KW-0812">Transmembrane</keyword>
<proteinExistence type="inferred from homology"/>
<protein>
    <recommendedName>
        <fullName evidence="11">MmpS family membrane protein</fullName>
    </recommendedName>
</protein>
<evidence type="ECO:0000256" key="5">
    <source>
        <dbReference type="ARBA" id="ARBA00022989"/>
    </source>
</evidence>
<organism evidence="9 10">
    <name type="scientific">Micromonospora coerulea</name>
    <dbReference type="NCBI Taxonomy" id="47856"/>
    <lineage>
        <taxon>Bacteria</taxon>
        <taxon>Bacillati</taxon>
        <taxon>Actinomycetota</taxon>
        <taxon>Actinomycetes</taxon>
        <taxon>Micromonosporales</taxon>
        <taxon>Micromonosporaceae</taxon>
        <taxon>Micromonospora</taxon>
    </lineage>
</organism>